<evidence type="ECO:0000256" key="2">
    <source>
        <dbReference type="SAM" id="MobiDB-lite"/>
    </source>
</evidence>
<evidence type="ECO:0000313" key="4">
    <source>
        <dbReference type="Proteomes" id="UP000266723"/>
    </source>
</evidence>
<protein>
    <submittedName>
        <fullName evidence="3">Uncharacterized protein</fullName>
    </submittedName>
</protein>
<keyword evidence="1" id="KW-0175">Coiled coil</keyword>
<comment type="caution">
    <text evidence="3">The sequence shown here is derived from an EMBL/GenBank/DDBJ whole genome shotgun (WGS) entry which is preliminary data.</text>
</comment>
<evidence type="ECO:0000256" key="1">
    <source>
        <dbReference type="SAM" id="Coils"/>
    </source>
</evidence>
<keyword evidence="4" id="KW-1185">Reference proteome</keyword>
<feature type="compositionally biased region" description="Basic and acidic residues" evidence="2">
    <location>
        <begin position="1"/>
        <end position="14"/>
    </location>
</feature>
<feature type="coiled-coil region" evidence="1">
    <location>
        <begin position="23"/>
        <end position="50"/>
    </location>
</feature>
<feature type="region of interest" description="Disordered" evidence="2">
    <location>
        <begin position="1"/>
        <end position="23"/>
    </location>
</feature>
<proteinExistence type="predicted"/>
<dbReference type="EMBL" id="QGKV02000297">
    <property type="protein sequence ID" value="KAF3607726.1"/>
    <property type="molecule type" value="Genomic_DNA"/>
</dbReference>
<evidence type="ECO:0000313" key="3">
    <source>
        <dbReference type="EMBL" id="KAF3607726.1"/>
    </source>
</evidence>
<organism evidence="3 4">
    <name type="scientific">Brassica cretica</name>
    <name type="common">Mustard</name>
    <dbReference type="NCBI Taxonomy" id="69181"/>
    <lineage>
        <taxon>Eukaryota</taxon>
        <taxon>Viridiplantae</taxon>
        <taxon>Streptophyta</taxon>
        <taxon>Embryophyta</taxon>
        <taxon>Tracheophyta</taxon>
        <taxon>Spermatophyta</taxon>
        <taxon>Magnoliopsida</taxon>
        <taxon>eudicotyledons</taxon>
        <taxon>Gunneridae</taxon>
        <taxon>Pentapetalae</taxon>
        <taxon>rosids</taxon>
        <taxon>malvids</taxon>
        <taxon>Brassicales</taxon>
        <taxon>Brassicaceae</taxon>
        <taxon>Brassiceae</taxon>
        <taxon>Brassica</taxon>
    </lineage>
</organism>
<gene>
    <name evidence="3" type="ORF">DY000_02049101</name>
</gene>
<accession>A0ABQ7EXC0</accession>
<dbReference type="Proteomes" id="UP000266723">
    <property type="component" value="Unassembled WGS sequence"/>
</dbReference>
<reference evidence="3 4" key="1">
    <citation type="journal article" date="2020" name="BMC Genomics">
        <title>Intraspecific diversification of the crop wild relative Brassica cretica Lam. using demographic model selection.</title>
        <authorList>
            <person name="Kioukis A."/>
            <person name="Michalopoulou V.A."/>
            <person name="Briers L."/>
            <person name="Pirintsos S."/>
            <person name="Studholme D.J."/>
            <person name="Pavlidis P."/>
            <person name="Sarris P.F."/>
        </authorList>
    </citation>
    <scope>NUCLEOTIDE SEQUENCE [LARGE SCALE GENOMIC DNA]</scope>
    <source>
        <strain evidence="4">cv. PFS-1207/04</strain>
    </source>
</reference>
<name>A0ABQ7EXC0_BRACR</name>
<sequence>MKSDMSDTNYHGEETSADTYTTLRRHHFNIESLEERLQRMENTTATMKEKWCRGDEAMRDFTDSTKDSKVDQPINYSHLLRLFEGPKADLQH</sequence>